<evidence type="ECO:0000256" key="8">
    <source>
        <dbReference type="ARBA" id="ARBA00023065"/>
    </source>
</evidence>
<dbReference type="InterPro" id="IPR010917">
    <property type="entry name" value="TonB_rcpt_CS"/>
</dbReference>
<feature type="short sequence motif" description="TonB C-terminal box" evidence="13">
    <location>
        <begin position="771"/>
        <end position="788"/>
    </location>
</feature>
<evidence type="ECO:0000256" key="12">
    <source>
        <dbReference type="PROSITE-ProRule" id="PRU01360"/>
    </source>
</evidence>
<dbReference type="Pfam" id="PF07715">
    <property type="entry name" value="Plug"/>
    <property type="match status" value="1"/>
</dbReference>
<keyword evidence="19" id="KW-1185">Reference proteome</keyword>
<dbReference type="PANTHER" id="PTHR32552">
    <property type="entry name" value="FERRICHROME IRON RECEPTOR-RELATED"/>
    <property type="match status" value="1"/>
</dbReference>
<evidence type="ECO:0000313" key="19">
    <source>
        <dbReference type="Proteomes" id="UP000765845"/>
    </source>
</evidence>
<evidence type="ECO:0000256" key="3">
    <source>
        <dbReference type="ARBA" id="ARBA00022452"/>
    </source>
</evidence>
<evidence type="ECO:0000256" key="4">
    <source>
        <dbReference type="ARBA" id="ARBA00022496"/>
    </source>
</evidence>
<reference evidence="18 19" key="1">
    <citation type="submission" date="2020-04" db="EMBL/GenBank/DDBJ databases">
        <authorList>
            <person name="Yoon J."/>
        </authorList>
    </citation>
    <scope>NUCLEOTIDE SEQUENCE [LARGE SCALE GENOMIC DNA]</scope>
    <source>
        <strain evidence="18 19">KMU-166</strain>
    </source>
</reference>
<keyword evidence="3 12" id="KW-1134">Transmembrane beta strand</keyword>
<keyword evidence="18" id="KW-0675">Receptor</keyword>
<dbReference type="InterPro" id="IPR000531">
    <property type="entry name" value="Beta-barrel_TonB"/>
</dbReference>
<gene>
    <name evidence="18" type="ORF">HCU74_17710</name>
</gene>
<evidence type="ECO:0000256" key="10">
    <source>
        <dbReference type="ARBA" id="ARBA00023136"/>
    </source>
</evidence>
<dbReference type="InterPro" id="IPR012910">
    <property type="entry name" value="Plug_dom"/>
</dbReference>
<evidence type="ECO:0000256" key="5">
    <source>
        <dbReference type="ARBA" id="ARBA00022692"/>
    </source>
</evidence>
<feature type="domain" description="TonB-dependent receptor-like beta-barrel" evidence="16">
    <location>
        <begin position="300"/>
        <end position="736"/>
    </location>
</feature>
<dbReference type="RefSeq" id="WP_168451771.1">
    <property type="nucleotide sequence ID" value="NZ_JAAWWK010000007.1"/>
</dbReference>
<evidence type="ECO:0000313" key="18">
    <source>
        <dbReference type="EMBL" id="NKI19247.1"/>
    </source>
</evidence>
<evidence type="ECO:0000256" key="13">
    <source>
        <dbReference type="PROSITE-ProRule" id="PRU10144"/>
    </source>
</evidence>
<name>A0ABX1GJ27_9GAMM</name>
<keyword evidence="9 14" id="KW-0798">TonB box</keyword>
<protein>
    <submittedName>
        <fullName evidence="18">TonB-dependent receptor</fullName>
    </submittedName>
</protein>
<dbReference type="EMBL" id="JAAWWK010000007">
    <property type="protein sequence ID" value="NKI19247.1"/>
    <property type="molecule type" value="Genomic_DNA"/>
</dbReference>
<comment type="similarity">
    <text evidence="12 14">Belongs to the TonB-dependent receptor family.</text>
</comment>
<keyword evidence="7" id="KW-0408">Iron</keyword>
<keyword evidence="2 12" id="KW-0813">Transport</keyword>
<feature type="chain" id="PRO_5046403656" evidence="15">
    <location>
        <begin position="26"/>
        <end position="788"/>
    </location>
</feature>
<evidence type="ECO:0000256" key="1">
    <source>
        <dbReference type="ARBA" id="ARBA00004571"/>
    </source>
</evidence>
<keyword evidence="6 15" id="KW-0732">Signal</keyword>
<evidence type="ECO:0000259" key="16">
    <source>
        <dbReference type="Pfam" id="PF00593"/>
    </source>
</evidence>
<evidence type="ECO:0000256" key="7">
    <source>
        <dbReference type="ARBA" id="ARBA00023004"/>
    </source>
</evidence>
<evidence type="ECO:0000256" key="11">
    <source>
        <dbReference type="ARBA" id="ARBA00023237"/>
    </source>
</evidence>
<dbReference type="PROSITE" id="PS01156">
    <property type="entry name" value="TONB_DEPENDENT_REC_2"/>
    <property type="match status" value="1"/>
</dbReference>
<sequence>MNAFYRSITVATLCLTGLLAPGLRAAVLEEVIVSAQKRTQSAQDVPLSITAMSGEAMREAGVFSTKDLTDVNPSISFDVGQSSQNASLKIRGIGSVGNGRTFEGAVGVFIDGVYRSRSGMALSDMNDIAGLELLRGPQGTLFGKNTVAGALSLNSTRPSLDMVEGRLEVIGGSYEKRYASAAINMPINERNAVRVSLMSNQEDGYYRSPQQNGRTFNNTDRQSAKVQWLFDVSDTLESLLIFDYSNSNTGCCWGSVQVVSGPLTDGVEYFANQRGLELYKAPDAERGRLTNNNKDSRAVIKDIGLTWKLDWALEDMDIASVTGVRYFKENQIQGDADFGPAHLVVLEEPAEIDFWSQEVNVSWVWGPTDFVAGLYYSLETFDSQRSLVADTDTNAYVSFLVANMAAPGQAAVLCELGGCANGQLAPEGGEPVSVEHYYQDAESAAVFFHTQTMLNEAWTLVAGLRYSVDEKSGGYDNIYWYNSPAAQAIVNSGATGAPPSGDASTPRNAFDVAGLYWGPSFQDSFESGVVSGTASLQYTFNDDVMAYATYSRGYKSGAVNLFFEADNFDNTVYEPEYAESLELGLKSRYLDDRGQTNISVFETHFTDLQINFFTGLNFFTENTGEATSRGMEIENQFQASESLRAELNITVLDAKFGDLADGPETVRHLDGRETARAPTLSAVGVLNYEEQLSDTFYGSLRLSASYSGEHYAGVDFATEPTQGPYTLWDLSAGLRYMGGQEWALNMFCKNCTDVTYRTIYFAAPLQEGSFNAYLNTPRIVGLSLSTYF</sequence>
<evidence type="ECO:0000259" key="17">
    <source>
        <dbReference type="Pfam" id="PF07715"/>
    </source>
</evidence>
<keyword evidence="11 12" id="KW-0998">Cell outer membrane</keyword>
<comment type="subcellular location">
    <subcellularLocation>
        <location evidence="1 12">Cell outer membrane</location>
        <topology evidence="1 12">Multi-pass membrane protein</topology>
    </subcellularLocation>
</comment>
<feature type="signal peptide" evidence="15">
    <location>
        <begin position="1"/>
        <end position="25"/>
    </location>
</feature>
<keyword evidence="8" id="KW-0406">Ion transport</keyword>
<keyword evidence="10 12" id="KW-0472">Membrane</keyword>
<dbReference type="PROSITE" id="PS52016">
    <property type="entry name" value="TONB_DEPENDENT_REC_3"/>
    <property type="match status" value="1"/>
</dbReference>
<dbReference type="PANTHER" id="PTHR32552:SF81">
    <property type="entry name" value="TONB-DEPENDENT OUTER MEMBRANE RECEPTOR"/>
    <property type="match status" value="1"/>
</dbReference>
<keyword evidence="5 12" id="KW-0812">Transmembrane</keyword>
<dbReference type="Pfam" id="PF00593">
    <property type="entry name" value="TonB_dep_Rec_b-barrel"/>
    <property type="match status" value="1"/>
</dbReference>
<evidence type="ECO:0000256" key="15">
    <source>
        <dbReference type="SAM" id="SignalP"/>
    </source>
</evidence>
<accession>A0ABX1GJ27</accession>
<feature type="domain" description="TonB-dependent receptor plug" evidence="17">
    <location>
        <begin position="42"/>
        <end position="150"/>
    </location>
</feature>
<dbReference type="Proteomes" id="UP000765845">
    <property type="component" value="Unassembled WGS sequence"/>
</dbReference>
<comment type="caution">
    <text evidence="18">The sequence shown here is derived from an EMBL/GenBank/DDBJ whole genome shotgun (WGS) entry which is preliminary data.</text>
</comment>
<dbReference type="InterPro" id="IPR039426">
    <property type="entry name" value="TonB-dep_rcpt-like"/>
</dbReference>
<evidence type="ECO:0000256" key="9">
    <source>
        <dbReference type="ARBA" id="ARBA00023077"/>
    </source>
</evidence>
<organism evidence="18 19">
    <name type="scientific">Spongiibacter thalassae</name>
    <dbReference type="NCBI Taxonomy" id="2721624"/>
    <lineage>
        <taxon>Bacteria</taxon>
        <taxon>Pseudomonadati</taxon>
        <taxon>Pseudomonadota</taxon>
        <taxon>Gammaproteobacteria</taxon>
        <taxon>Cellvibrionales</taxon>
        <taxon>Spongiibacteraceae</taxon>
        <taxon>Spongiibacter</taxon>
    </lineage>
</organism>
<keyword evidence="4" id="KW-0410">Iron transport</keyword>
<dbReference type="Gene3D" id="2.40.170.20">
    <property type="entry name" value="TonB-dependent receptor, beta-barrel domain"/>
    <property type="match status" value="1"/>
</dbReference>
<evidence type="ECO:0000256" key="2">
    <source>
        <dbReference type="ARBA" id="ARBA00022448"/>
    </source>
</evidence>
<dbReference type="InterPro" id="IPR036942">
    <property type="entry name" value="Beta-barrel_TonB_sf"/>
</dbReference>
<dbReference type="SUPFAM" id="SSF56935">
    <property type="entry name" value="Porins"/>
    <property type="match status" value="1"/>
</dbReference>
<evidence type="ECO:0000256" key="6">
    <source>
        <dbReference type="ARBA" id="ARBA00022729"/>
    </source>
</evidence>
<proteinExistence type="inferred from homology"/>
<evidence type="ECO:0000256" key="14">
    <source>
        <dbReference type="RuleBase" id="RU003357"/>
    </source>
</evidence>